<dbReference type="InterPro" id="IPR002053">
    <property type="entry name" value="Glyco_hydro_25"/>
</dbReference>
<dbReference type="RefSeq" id="WP_055170468.1">
    <property type="nucleotide sequence ID" value="NZ_CZBX01000001.1"/>
</dbReference>
<proteinExistence type="inferred from homology"/>
<dbReference type="CDD" id="cd06414">
    <property type="entry name" value="GH25_LytC-like"/>
    <property type="match status" value="1"/>
</dbReference>
<reference evidence="2 3" key="1">
    <citation type="submission" date="2015-09" db="EMBL/GenBank/DDBJ databases">
        <authorList>
            <consortium name="Pathogen Informatics"/>
        </authorList>
    </citation>
    <scope>NUCLEOTIDE SEQUENCE [LARGE SCALE GENOMIC DNA]</scope>
    <source>
        <strain evidence="2 3">2789STDY5834889</strain>
    </source>
</reference>
<name>A0A174Z8V2_9FIRM</name>
<gene>
    <name evidence="2" type="ORF">ERS852502_00078</name>
</gene>
<comment type="similarity">
    <text evidence="1">Belongs to the glycosyl hydrolase 25 family.</text>
</comment>
<sequence length="306" mass="35009">MRKKQWMAAALVGLAVILVGVGSGNVKTRQTKKDKQENTQIVSGVQIVTEDGKKYYDFQDVKENNYRARLQDQVPRNSYDFSNLALDEETGYLSYKDTKGKVSAKKGIDVSEFQGETIDWQQVKESGIEFVIVRLGYRAYGESGALVEDAMFEQNVQGALDAGLEVGVYFFSQAISATEAVEETDFVLEHIQPYQITGPVVYDTEEIKDDTARTDQNTREDFTNFCKVFCDGVKQAGYQPMIYANMKWIAFTLKMEELTEYDFWYADYHELPQCPYDYKMWQYSEAGTVPGIRASVDLDLWFQEEN</sequence>
<evidence type="ECO:0000256" key="1">
    <source>
        <dbReference type="ARBA" id="ARBA00010646"/>
    </source>
</evidence>
<dbReference type="AlphaFoldDB" id="A0A174Z8V2"/>
<dbReference type="InterPro" id="IPR017853">
    <property type="entry name" value="GH"/>
</dbReference>
<organism evidence="2 3">
    <name type="scientific">[Ruminococcus] torques</name>
    <dbReference type="NCBI Taxonomy" id="33039"/>
    <lineage>
        <taxon>Bacteria</taxon>
        <taxon>Bacillati</taxon>
        <taxon>Bacillota</taxon>
        <taxon>Clostridia</taxon>
        <taxon>Lachnospirales</taxon>
        <taxon>Lachnospiraceae</taxon>
        <taxon>Mediterraneibacter</taxon>
    </lineage>
</organism>
<dbReference type="PANTHER" id="PTHR34135:SF2">
    <property type="entry name" value="LYSOZYME"/>
    <property type="match status" value="1"/>
</dbReference>
<dbReference type="Pfam" id="PF01183">
    <property type="entry name" value="Glyco_hydro_25"/>
    <property type="match status" value="1"/>
</dbReference>
<dbReference type="SUPFAM" id="SSF51445">
    <property type="entry name" value="(Trans)glycosidases"/>
    <property type="match status" value="1"/>
</dbReference>
<dbReference type="GO" id="GO:0016052">
    <property type="term" value="P:carbohydrate catabolic process"/>
    <property type="evidence" value="ECO:0007669"/>
    <property type="project" value="TreeGrafter"/>
</dbReference>
<dbReference type="EMBL" id="CZBX01000001">
    <property type="protein sequence ID" value="CUQ80668.1"/>
    <property type="molecule type" value="Genomic_DNA"/>
</dbReference>
<accession>A0A174Z8V2</accession>
<evidence type="ECO:0000313" key="2">
    <source>
        <dbReference type="EMBL" id="CUQ80668.1"/>
    </source>
</evidence>
<protein>
    <submittedName>
        <fullName evidence="2">Lyzozyme M1 (1,4-beta-N-acetylmuramidase)</fullName>
    </submittedName>
</protein>
<dbReference type="Proteomes" id="UP000078383">
    <property type="component" value="Unassembled WGS sequence"/>
</dbReference>
<evidence type="ECO:0000313" key="3">
    <source>
        <dbReference type="Proteomes" id="UP000078383"/>
    </source>
</evidence>
<dbReference type="GO" id="GO:0003796">
    <property type="term" value="F:lysozyme activity"/>
    <property type="evidence" value="ECO:0007669"/>
    <property type="project" value="InterPro"/>
</dbReference>
<dbReference type="OrthoDB" id="9783374at2"/>
<dbReference type="GO" id="GO:0016998">
    <property type="term" value="P:cell wall macromolecule catabolic process"/>
    <property type="evidence" value="ECO:0007669"/>
    <property type="project" value="InterPro"/>
</dbReference>
<dbReference type="Gene3D" id="3.20.20.80">
    <property type="entry name" value="Glycosidases"/>
    <property type="match status" value="1"/>
</dbReference>
<dbReference type="GO" id="GO:0009253">
    <property type="term" value="P:peptidoglycan catabolic process"/>
    <property type="evidence" value="ECO:0007669"/>
    <property type="project" value="InterPro"/>
</dbReference>
<dbReference type="PROSITE" id="PS51904">
    <property type="entry name" value="GLYCOSYL_HYDROL_F25_2"/>
    <property type="match status" value="1"/>
</dbReference>
<dbReference type="PANTHER" id="PTHR34135">
    <property type="entry name" value="LYSOZYME"/>
    <property type="match status" value="1"/>
</dbReference>